<keyword evidence="9" id="KW-0051">Antiviral defense</keyword>
<dbReference type="SUPFAM" id="SSF109604">
    <property type="entry name" value="HD-domain/PDEase-like"/>
    <property type="match status" value="1"/>
</dbReference>
<dbReference type="GO" id="GO:0003676">
    <property type="term" value="F:nucleic acid binding"/>
    <property type="evidence" value="ECO:0007669"/>
    <property type="project" value="InterPro"/>
</dbReference>
<evidence type="ECO:0000256" key="7">
    <source>
        <dbReference type="ARBA" id="ARBA00022806"/>
    </source>
</evidence>
<feature type="domain" description="HD Cas3-type" evidence="11">
    <location>
        <begin position="18"/>
        <end position="176"/>
    </location>
</feature>
<dbReference type="SMART" id="SM00487">
    <property type="entry name" value="DEXDc"/>
    <property type="match status" value="1"/>
</dbReference>
<dbReference type="OrthoDB" id="9810236at2"/>
<dbReference type="RefSeq" id="WP_087020861.1">
    <property type="nucleotide sequence ID" value="NZ_CP178353.1"/>
</dbReference>
<evidence type="ECO:0000256" key="5">
    <source>
        <dbReference type="ARBA" id="ARBA00022741"/>
    </source>
</evidence>
<dbReference type="Gene3D" id="1.10.3210.30">
    <property type="match status" value="1"/>
</dbReference>
<evidence type="ECO:0000256" key="3">
    <source>
        <dbReference type="ARBA" id="ARBA00022722"/>
    </source>
</evidence>
<dbReference type="Pfam" id="PF22590">
    <property type="entry name" value="Cas3-like_C_2"/>
    <property type="match status" value="1"/>
</dbReference>
<keyword evidence="4" id="KW-0479">Metal-binding</keyword>
<protein>
    <submittedName>
        <fullName evidence="12">CRISPR-associated helicase/endonuclease Cas3</fullName>
    </submittedName>
</protein>
<keyword evidence="12" id="KW-0255">Endonuclease</keyword>
<keyword evidence="3" id="KW-0540">Nuclease</keyword>
<dbReference type="GO" id="GO:0016787">
    <property type="term" value="F:hydrolase activity"/>
    <property type="evidence" value="ECO:0007669"/>
    <property type="project" value="UniProtKB-KW"/>
</dbReference>
<evidence type="ECO:0000313" key="13">
    <source>
        <dbReference type="Proteomes" id="UP000194903"/>
    </source>
</evidence>
<keyword evidence="7" id="KW-0347">Helicase</keyword>
<comment type="similarity">
    <text evidence="1">In the N-terminal section; belongs to the CRISPR-associated nuclease Cas3-HD family.</text>
</comment>
<sequence>METKSKWLAHLAVDEKGNVLREQTVLEHLNGTAERCAAFAAAFDAEDEGRKVGMLHDIGKYTDAFQKRLQGGAIVDHATAGAFEAAKTNDIPAAFCISGHHGGLPDGGGRADIDKSTLHGRLNKAKKGMLELYGAWRDEIAVLPKAELPSYCARDKQKAAFFIRMLYSCLVDADYLDTEQFMQGQEPPRGGGSTIDELNQRLDAYTSGWFPPEGELNTCRCDILRQCERRGTEEKPGLFTLTVPTGGGKTVASLAFALRHARANGLRRMIYVIPYTSIIEQTADVFRKILGEENVLEHHSGVLFDMDDEANEKNVRLMYASENWDMPVIVTTAVQFFESVYACKPSRCRKLHNLAQSVIVFDEAQMLPLPYLQPCVSAISQLVAQYHVSAVLCTATQPALEPLFARFLPDRPALELCPAGMYENPVFRRVAFETVGQLTWDALAEQLGQHRQVLCIVNSRKNAQRVYEQIDPEGAFHLSTLMYPAHRRAVLKEIRRRLDPKHPQVCRVVSTSLIEAGVDVDFPFVYRETAGLDSVLQAAGRCNREGRRAAEESIVTIFRPETVPPVLFAASVAAGEIAMEENEDIAGKAAIAQYFREWRDLKGEKEQDKKEILTLLDTGAFPFQTIAERFHLIETDTCTIYIPRGKGRELTEQLKSGEWSANLFRELGQYSVSVYQNHAQALYDAGDIEPVEQLKDTYMLTNPDAYSEETGLSMRAESGRAIFL</sequence>
<evidence type="ECO:0000259" key="11">
    <source>
        <dbReference type="PROSITE" id="PS51643"/>
    </source>
</evidence>
<dbReference type="Pfam" id="PF00270">
    <property type="entry name" value="DEAD"/>
    <property type="match status" value="1"/>
</dbReference>
<dbReference type="PROSITE" id="PS51192">
    <property type="entry name" value="HELICASE_ATP_BIND_1"/>
    <property type="match status" value="1"/>
</dbReference>
<dbReference type="AlphaFoldDB" id="A0A252F2Q5"/>
<evidence type="ECO:0000256" key="9">
    <source>
        <dbReference type="ARBA" id="ARBA00023118"/>
    </source>
</evidence>
<comment type="caution">
    <text evidence="12">The sequence shown here is derived from an EMBL/GenBank/DDBJ whole genome shotgun (WGS) entry which is preliminary data.</text>
</comment>
<dbReference type="InterPro" id="IPR014001">
    <property type="entry name" value="Helicase_ATP-bd"/>
</dbReference>
<dbReference type="InterPro" id="IPR054712">
    <property type="entry name" value="Cas3-like_dom"/>
</dbReference>
<keyword evidence="13" id="KW-1185">Reference proteome</keyword>
<gene>
    <name evidence="12" type="ORF">CBW42_10110</name>
</gene>
<dbReference type="EMBL" id="NHOC01000008">
    <property type="protein sequence ID" value="OUM20083.1"/>
    <property type="molecule type" value="Genomic_DNA"/>
</dbReference>
<comment type="similarity">
    <text evidence="2">In the central section; belongs to the CRISPR-associated helicase Cas3 family.</text>
</comment>
<evidence type="ECO:0000313" key="12">
    <source>
        <dbReference type="EMBL" id="OUM20083.1"/>
    </source>
</evidence>
<evidence type="ECO:0000256" key="8">
    <source>
        <dbReference type="ARBA" id="ARBA00022840"/>
    </source>
</evidence>
<evidence type="ECO:0000256" key="6">
    <source>
        <dbReference type="ARBA" id="ARBA00022801"/>
    </source>
</evidence>
<organism evidence="12 13">
    <name type="scientific">Butyricicoccus porcorum</name>
    <dbReference type="NCBI Taxonomy" id="1945634"/>
    <lineage>
        <taxon>Bacteria</taxon>
        <taxon>Bacillati</taxon>
        <taxon>Bacillota</taxon>
        <taxon>Clostridia</taxon>
        <taxon>Eubacteriales</taxon>
        <taxon>Butyricicoccaceae</taxon>
        <taxon>Butyricicoccus</taxon>
    </lineage>
</organism>
<dbReference type="InterPro" id="IPR038257">
    <property type="entry name" value="CRISPR-assoc_Cas3_HD_sf"/>
</dbReference>
<dbReference type="NCBIfam" id="TIGR01587">
    <property type="entry name" value="cas3_core"/>
    <property type="match status" value="1"/>
</dbReference>
<dbReference type="SUPFAM" id="SSF52540">
    <property type="entry name" value="P-loop containing nucleoside triphosphate hydrolases"/>
    <property type="match status" value="1"/>
</dbReference>
<dbReference type="GO" id="GO:0004519">
    <property type="term" value="F:endonuclease activity"/>
    <property type="evidence" value="ECO:0007669"/>
    <property type="project" value="UniProtKB-KW"/>
</dbReference>
<dbReference type="InterPro" id="IPR006483">
    <property type="entry name" value="CRISPR-assoc_Cas3_HD"/>
</dbReference>
<dbReference type="GO" id="GO:0051607">
    <property type="term" value="P:defense response to virus"/>
    <property type="evidence" value="ECO:0007669"/>
    <property type="project" value="UniProtKB-KW"/>
</dbReference>
<dbReference type="Gene3D" id="3.40.50.300">
    <property type="entry name" value="P-loop containing nucleotide triphosphate hydrolases"/>
    <property type="match status" value="2"/>
</dbReference>
<dbReference type="NCBIfam" id="TIGR01596">
    <property type="entry name" value="cas3_HD"/>
    <property type="match status" value="1"/>
</dbReference>
<evidence type="ECO:0000259" key="10">
    <source>
        <dbReference type="PROSITE" id="PS51192"/>
    </source>
</evidence>
<accession>A0A252F2Q5</accession>
<dbReference type="GO" id="GO:0046872">
    <property type="term" value="F:metal ion binding"/>
    <property type="evidence" value="ECO:0007669"/>
    <property type="project" value="UniProtKB-KW"/>
</dbReference>
<evidence type="ECO:0000256" key="2">
    <source>
        <dbReference type="ARBA" id="ARBA00009046"/>
    </source>
</evidence>
<keyword evidence="5" id="KW-0547">Nucleotide-binding</keyword>
<dbReference type="GO" id="GO:0005524">
    <property type="term" value="F:ATP binding"/>
    <property type="evidence" value="ECO:0007669"/>
    <property type="project" value="UniProtKB-KW"/>
</dbReference>
<name>A0A252F2Q5_9FIRM</name>
<dbReference type="Proteomes" id="UP000194903">
    <property type="component" value="Unassembled WGS sequence"/>
</dbReference>
<proteinExistence type="inferred from homology"/>
<dbReference type="CDD" id="cd09641">
    <property type="entry name" value="Cas3''_I"/>
    <property type="match status" value="1"/>
</dbReference>
<dbReference type="PROSITE" id="PS51643">
    <property type="entry name" value="HD_CAS3"/>
    <property type="match status" value="1"/>
</dbReference>
<evidence type="ECO:0000256" key="4">
    <source>
        <dbReference type="ARBA" id="ARBA00022723"/>
    </source>
</evidence>
<reference evidence="12 13" key="1">
    <citation type="submission" date="2017-05" db="EMBL/GenBank/DDBJ databases">
        <title>Butyricicoccus porcorum sp. nov. a butyrate-producing bacterium from the swine intestinal tract.</title>
        <authorList>
            <person name="Trachsel J."/>
            <person name="Humphrey S."/>
            <person name="Allen H.K."/>
        </authorList>
    </citation>
    <scope>NUCLEOTIDE SEQUENCE [LARGE SCALE GENOMIC DNA]</scope>
    <source>
        <strain evidence="12">BB10</strain>
    </source>
</reference>
<feature type="domain" description="Helicase ATP-binding" evidence="10">
    <location>
        <begin position="230"/>
        <end position="415"/>
    </location>
</feature>
<keyword evidence="6" id="KW-0378">Hydrolase</keyword>
<evidence type="ECO:0000256" key="1">
    <source>
        <dbReference type="ARBA" id="ARBA00006847"/>
    </source>
</evidence>
<dbReference type="InterPro" id="IPR011545">
    <property type="entry name" value="DEAD/DEAH_box_helicase_dom"/>
</dbReference>
<dbReference type="InterPro" id="IPR027417">
    <property type="entry name" value="P-loop_NTPase"/>
</dbReference>
<dbReference type="GO" id="GO:0004386">
    <property type="term" value="F:helicase activity"/>
    <property type="evidence" value="ECO:0007669"/>
    <property type="project" value="UniProtKB-KW"/>
</dbReference>
<dbReference type="InterPro" id="IPR006474">
    <property type="entry name" value="Helicase_Cas3_CRISPR-ass_core"/>
</dbReference>
<dbReference type="CDD" id="cd17930">
    <property type="entry name" value="DEXHc_cas3"/>
    <property type="match status" value="1"/>
</dbReference>
<keyword evidence="8" id="KW-0067">ATP-binding</keyword>